<evidence type="ECO:0000313" key="9">
    <source>
        <dbReference type="EMBL" id="ARP88123.1"/>
    </source>
</evidence>
<accession>A0A1W6Z5P7</accession>
<reference evidence="9 10" key="1">
    <citation type="submission" date="2017-05" db="EMBL/GenBank/DDBJ databases">
        <title>Complete and WGS of Bordetella genogroups.</title>
        <authorList>
            <person name="Spilker T."/>
            <person name="LiPuma J."/>
        </authorList>
    </citation>
    <scope>NUCLEOTIDE SEQUENCE [LARGE SCALE GENOMIC DNA]</scope>
    <source>
        <strain evidence="9 10">AU17164</strain>
    </source>
</reference>
<keyword evidence="2 6" id="KW-0662">Pyridine nucleotide biosynthesis</keyword>
<sequence>MSAIRIGIAGFGAIGQSVAKSLDAGAVPGVALSAIAVRDLARRPDFAWRGDAPVFTTLAGLEPLCDVVIECAPASVFEEAVAPALKAGKKAVVLSSGALLSHPQLIELARAHGGQILVPSGAILGLDALTAAAEGTIHSVTMITRKPVRGLLGAPYLTENNIDISSITEPTLIFRGSPREAAVGFPANLNVAVSVSLAGIGPDRTTLEIWADPRLERNVHRVEVDADSASFSMEIQNIPSENPKTGRITAQSVLAALRKLNGPLRVGT</sequence>
<comment type="function">
    <text evidence="6">Specifically catalyzes the NAD or NADP-dependent dehydrogenation of L-aspartate to iminoaspartate.</text>
</comment>
<evidence type="ECO:0000256" key="5">
    <source>
        <dbReference type="ARBA" id="ARBA00023027"/>
    </source>
</evidence>
<feature type="binding site" evidence="6">
    <location>
        <position position="122"/>
    </location>
    <ligand>
        <name>NAD(+)</name>
        <dbReference type="ChEBI" id="CHEBI:57540"/>
    </ligand>
</feature>
<organism evidence="9 10">
    <name type="scientific">Bordetella genomosp. 9</name>
    <dbReference type="NCBI Taxonomy" id="1416803"/>
    <lineage>
        <taxon>Bacteria</taxon>
        <taxon>Pseudomonadati</taxon>
        <taxon>Pseudomonadota</taxon>
        <taxon>Betaproteobacteria</taxon>
        <taxon>Burkholderiales</taxon>
        <taxon>Alcaligenaceae</taxon>
        <taxon>Bordetella</taxon>
    </lineage>
</organism>
<feature type="binding site" evidence="6">
    <location>
        <position position="190"/>
    </location>
    <ligand>
        <name>NAD(+)</name>
        <dbReference type="ChEBI" id="CHEBI:57540"/>
    </ligand>
</feature>
<dbReference type="UniPathway" id="UPA00253">
    <property type="reaction ID" value="UER00456"/>
</dbReference>
<dbReference type="HAMAP" id="MF_01265">
    <property type="entry name" value="NadX"/>
    <property type="match status" value="1"/>
</dbReference>
<proteinExistence type="inferred from homology"/>
<dbReference type="Gene3D" id="3.40.50.720">
    <property type="entry name" value="NAD(P)-binding Rossmann-like Domain"/>
    <property type="match status" value="1"/>
</dbReference>
<keyword evidence="3 6" id="KW-0521">NADP</keyword>
<keyword evidence="10" id="KW-1185">Reference proteome</keyword>
<evidence type="ECO:0000256" key="2">
    <source>
        <dbReference type="ARBA" id="ARBA00022642"/>
    </source>
</evidence>
<evidence type="ECO:0000256" key="1">
    <source>
        <dbReference type="ARBA" id="ARBA00008331"/>
    </source>
</evidence>
<comment type="miscellaneous">
    <text evidence="6">The iminoaspartate product is unstable in aqueous solution and can decompose to oxaloacetate and ammonia.</text>
</comment>
<protein>
    <recommendedName>
        <fullName evidence="6">L-aspartate dehydrogenase</fullName>
        <ecNumber evidence="6">1.4.1.21</ecNumber>
    </recommendedName>
</protein>
<gene>
    <name evidence="6" type="primary">nadX</name>
    <name evidence="9" type="ORF">CAL13_19320</name>
</gene>
<comment type="pathway">
    <text evidence="6">Cofactor biosynthesis; NAD(+) biosynthesis; iminoaspartate from L-aspartate (dehydrogenase route): step 1/1.</text>
</comment>
<dbReference type="InterPro" id="IPR020626">
    <property type="entry name" value="Asp_DH_prok"/>
</dbReference>
<dbReference type="Pfam" id="PF03447">
    <property type="entry name" value="NAD_binding_3"/>
    <property type="match status" value="1"/>
</dbReference>
<dbReference type="GO" id="GO:0033735">
    <property type="term" value="F:aspartate dehydrogenase [NAD(P)+] activity"/>
    <property type="evidence" value="ECO:0007669"/>
    <property type="project" value="UniProtKB-EC"/>
</dbReference>
<comment type="catalytic activity">
    <reaction evidence="6">
        <text>L-aspartate + NAD(+) + H2O = oxaloacetate + NH4(+) + NADH + H(+)</text>
        <dbReference type="Rhea" id="RHEA:11788"/>
        <dbReference type="ChEBI" id="CHEBI:15377"/>
        <dbReference type="ChEBI" id="CHEBI:15378"/>
        <dbReference type="ChEBI" id="CHEBI:16452"/>
        <dbReference type="ChEBI" id="CHEBI:28938"/>
        <dbReference type="ChEBI" id="CHEBI:29991"/>
        <dbReference type="ChEBI" id="CHEBI:57540"/>
        <dbReference type="ChEBI" id="CHEBI:57945"/>
        <dbReference type="EC" id="1.4.1.21"/>
    </reaction>
</comment>
<dbReference type="AlphaFoldDB" id="A0A1W6Z5P7"/>
<dbReference type="SUPFAM" id="SSF51735">
    <property type="entry name" value="NAD(P)-binding Rossmann-fold domains"/>
    <property type="match status" value="1"/>
</dbReference>
<evidence type="ECO:0000259" key="8">
    <source>
        <dbReference type="Pfam" id="PF03447"/>
    </source>
</evidence>
<dbReference type="PANTHER" id="PTHR31873:SF6">
    <property type="entry name" value="ASPARTATE DEHYDROGENASE DOMAIN-CONTAINING PROTEIN"/>
    <property type="match status" value="1"/>
</dbReference>
<dbReference type="RefSeq" id="WP_086073265.1">
    <property type="nucleotide sequence ID" value="NZ_CP021109.1"/>
</dbReference>
<evidence type="ECO:0000259" key="7">
    <source>
        <dbReference type="Pfam" id="PF01958"/>
    </source>
</evidence>
<keyword evidence="4 6" id="KW-0560">Oxidoreductase</keyword>
<dbReference type="GO" id="GO:0016639">
    <property type="term" value="F:oxidoreductase activity, acting on the CH-NH2 group of donors, NAD or NADP as acceptor"/>
    <property type="evidence" value="ECO:0007669"/>
    <property type="project" value="UniProtKB-UniRule"/>
</dbReference>
<dbReference type="Pfam" id="PF01958">
    <property type="entry name" value="Asp_DH_C"/>
    <property type="match status" value="1"/>
</dbReference>
<evidence type="ECO:0000256" key="4">
    <source>
        <dbReference type="ARBA" id="ARBA00023002"/>
    </source>
</evidence>
<dbReference type="InterPro" id="IPR011182">
    <property type="entry name" value="L-Asp_DH"/>
</dbReference>
<dbReference type="NCBIfam" id="NF009825">
    <property type="entry name" value="PRK13302.1"/>
    <property type="match status" value="1"/>
</dbReference>
<dbReference type="SUPFAM" id="SSF55347">
    <property type="entry name" value="Glyceraldehyde-3-phosphate dehydrogenase-like, C-terminal domain"/>
    <property type="match status" value="1"/>
</dbReference>
<dbReference type="InterPro" id="IPR036291">
    <property type="entry name" value="NAD(P)-bd_dom_sf"/>
</dbReference>
<evidence type="ECO:0000256" key="3">
    <source>
        <dbReference type="ARBA" id="ARBA00022857"/>
    </source>
</evidence>
<keyword evidence="5 6" id="KW-0520">NAD</keyword>
<dbReference type="InterPro" id="IPR005106">
    <property type="entry name" value="Asp/hSer_DH_NAD-bd"/>
</dbReference>
<dbReference type="EMBL" id="CP021109">
    <property type="protein sequence ID" value="ARP88123.1"/>
    <property type="molecule type" value="Genomic_DNA"/>
</dbReference>
<dbReference type="GO" id="GO:0051287">
    <property type="term" value="F:NAD binding"/>
    <property type="evidence" value="ECO:0007669"/>
    <property type="project" value="UniProtKB-UniRule"/>
</dbReference>
<dbReference type="GO" id="GO:0009435">
    <property type="term" value="P:NAD+ biosynthetic process"/>
    <property type="evidence" value="ECO:0007669"/>
    <property type="project" value="UniProtKB-UniRule"/>
</dbReference>
<dbReference type="GO" id="GO:0050661">
    <property type="term" value="F:NADP binding"/>
    <property type="evidence" value="ECO:0007669"/>
    <property type="project" value="UniProtKB-UniRule"/>
</dbReference>
<dbReference type="Gene3D" id="3.30.360.10">
    <property type="entry name" value="Dihydrodipicolinate Reductase, domain 2"/>
    <property type="match status" value="1"/>
</dbReference>
<comment type="similarity">
    <text evidence="1 6">Belongs to the L-aspartate dehydrogenase family.</text>
</comment>
<comment type="catalytic activity">
    <reaction evidence="6">
        <text>L-aspartate + NADP(+) + H2O = oxaloacetate + NH4(+) + NADPH + H(+)</text>
        <dbReference type="Rhea" id="RHEA:11784"/>
        <dbReference type="ChEBI" id="CHEBI:15377"/>
        <dbReference type="ChEBI" id="CHEBI:15378"/>
        <dbReference type="ChEBI" id="CHEBI:16452"/>
        <dbReference type="ChEBI" id="CHEBI:28938"/>
        <dbReference type="ChEBI" id="CHEBI:29991"/>
        <dbReference type="ChEBI" id="CHEBI:57783"/>
        <dbReference type="ChEBI" id="CHEBI:58349"/>
        <dbReference type="EC" id="1.4.1.21"/>
    </reaction>
</comment>
<dbReference type="InterPro" id="IPR002811">
    <property type="entry name" value="Asp_DH"/>
</dbReference>
<dbReference type="EC" id="1.4.1.21" evidence="6"/>
<dbReference type="PIRSF" id="PIRSF005227">
    <property type="entry name" value="Asp_dh_NAD_syn"/>
    <property type="match status" value="1"/>
</dbReference>
<evidence type="ECO:0000313" key="10">
    <source>
        <dbReference type="Proteomes" id="UP000194139"/>
    </source>
</evidence>
<name>A0A1W6Z5P7_9BORD</name>
<feature type="domain" description="Aspartate/homoserine dehydrogenase NAD-binding" evidence="8">
    <location>
        <begin position="10"/>
        <end position="119"/>
    </location>
</feature>
<dbReference type="PANTHER" id="PTHR31873">
    <property type="entry name" value="L-ASPARTATE DEHYDROGENASE-RELATED"/>
    <property type="match status" value="1"/>
</dbReference>
<feature type="active site" evidence="6">
    <location>
        <position position="220"/>
    </location>
</feature>
<feature type="domain" description="Aspartate dehydrogenase" evidence="7">
    <location>
        <begin position="167"/>
        <end position="254"/>
    </location>
</feature>
<evidence type="ECO:0000256" key="6">
    <source>
        <dbReference type="HAMAP-Rule" id="MF_01265"/>
    </source>
</evidence>
<dbReference type="Proteomes" id="UP000194139">
    <property type="component" value="Chromosome"/>
</dbReference>